<keyword evidence="8" id="KW-0234">DNA repair</keyword>
<feature type="compositionally biased region" description="Basic residues" evidence="11">
    <location>
        <begin position="321"/>
        <end position="330"/>
    </location>
</feature>
<dbReference type="InterPro" id="IPR009061">
    <property type="entry name" value="DNA-bd_dom_put_sf"/>
</dbReference>
<keyword evidence="4" id="KW-0227">DNA damage</keyword>
<keyword evidence="9" id="KW-0539">Nucleus</keyword>
<evidence type="ECO:0000256" key="5">
    <source>
        <dbReference type="ARBA" id="ARBA00022771"/>
    </source>
</evidence>
<dbReference type="InterPro" id="IPR037129">
    <property type="entry name" value="XPA_sf"/>
</dbReference>
<dbReference type="SUPFAM" id="SSF46955">
    <property type="entry name" value="Putative DNA-binding domain"/>
    <property type="match status" value="1"/>
</dbReference>
<keyword evidence="5" id="KW-0863">Zinc-finger</keyword>
<keyword evidence="7" id="KW-0238">DNA-binding</keyword>
<dbReference type="EMBL" id="CALTRL010000430">
    <property type="protein sequence ID" value="CAH7668049.1"/>
    <property type="molecule type" value="Genomic_DNA"/>
</dbReference>
<dbReference type="GO" id="GO:1901255">
    <property type="term" value="P:nucleotide-excision repair involved in interstrand cross-link repair"/>
    <property type="evidence" value="ECO:0007669"/>
    <property type="project" value="TreeGrafter"/>
</dbReference>
<feature type="region of interest" description="Disordered" evidence="11">
    <location>
        <begin position="295"/>
        <end position="344"/>
    </location>
</feature>
<feature type="compositionally biased region" description="Polar residues" evidence="11">
    <location>
        <begin position="46"/>
        <end position="55"/>
    </location>
</feature>
<evidence type="ECO:0000256" key="3">
    <source>
        <dbReference type="ARBA" id="ARBA00022723"/>
    </source>
</evidence>
<organism evidence="13 14">
    <name type="scientific">Phakopsora pachyrhizi</name>
    <name type="common">Asian soybean rust disease fungus</name>
    <dbReference type="NCBI Taxonomy" id="170000"/>
    <lineage>
        <taxon>Eukaryota</taxon>
        <taxon>Fungi</taxon>
        <taxon>Dikarya</taxon>
        <taxon>Basidiomycota</taxon>
        <taxon>Pucciniomycotina</taxon>
        <taxon>Pucciniomycetes</taxon>
        <taxon>Pucciniales</taxon>
        <taxon>Phakopsoraceae</taxon>
        <taxon>Phakopsora</taxon>
    </lineage>
</organism>
<dbReference type="GO" id="GO:0000715">
    <property type="term" value="P:nucleotide-excision repair, DNA damage recognition"/>
    <property type="evidence" value="ECO:0007669"/>
    <property type="project" value="TreeGrafter"/>
</dbReference>
<feature type="region of interest" description="Disordered" evidence="11">
    <location>
        <begin position="16"/>
        <end position="82"/>
    </location>
</feature>
<evidence type="ECO:0000259" key="12">
    <source>
        <dbReference type="Pfam" id="PF05181"/>
    </source>
</evidence>
<dbReference type="GO" id="GO:0008270">
    <property type="term" value="F:zinc ion binding"/>
    <property type="evidence" value="ECO:0007669"/>
    <property type="project" value="UniProtKB-KW"/>
</dbReference>
<comment type="similarity">
    <text evidence="2">Belongs to the XPA family.</text>
</comment>
<dbReference type="Gene3D" id="3.90.530.10">
    <property type="entry name" value="XPA C-terminal domain"/>
    <property type="match status" value="1"/>
</dbReference>
<dbReference type="GO" id="GO:0006284">
    <property type="term" value="P:base-excision repair"/>
    <property type="evidence" value="ECO:0007669"/>
    <property type="project" value="TreeGrafter"/>
</dbReference>
<comment type="subcellular location">
    <subcellularLocation>
        <location evidence="1">Nucleus</location>
    </subcellularLocation>
</comment>
<dbReference type="Pfam" id="PF05181">
    <property type="entry name" value="XPA_C"/>
    <property type="match status" value="1"/>
</dbReference>
<proteinExistence type="inferred from homology"/>
<evidence type="ECO:0000256" key="7">
    <source>
        <dbReference type="ARBA" id="ARBA00023125"/>
    </source>
</evidence>
<accession>A0AAV0AJM2</accession>
<evidence type="ECO:0000256" key="11">
    <source>
        <dbReference type="SAM" id="MobiDB-lite"/>
    </source>
</evidence>
<feature type="compositionally biased region" description="Basic and acidic residues" evidence="11">
    <location>
        <begin position="331"/>
        <end position="344"/>
    </location>
</feature>
<dbReference type="GO" id="GO:0070914">
    <property type="term" value="P:UV-damage excision repair"/>
    <property type="evidence" value="ECO:0007669"/>
    <property type="project" value="TreeGrafter"/>
</dbReference>
<evidence type="ECO:0000256" key="6">
    <source>
        <dbReference type="ARBA" id="ARBA00022833"/>
    </source>
</evidence>
<keyword evidence="14" id="KW-1185">Reference proteome</keyword>
<dbReference type="GO" id="GO:0000110">
    <property type="term" value="C:nucleotide-excision repair factor 1 complex"/>
    <property type="evidence" value="ECO:0007669"/>
    <property type="project" value="TreeGrafter"/>
</dbReference>
<keyword evidence="6" id="KW-0862">Zinc</keyword>
<feature type="compositionally biased region" description="Low complexity" evidence="11">
    <location>
        <begin position="56"/>
        <end position="67"/>
    </location>
</feature>
<dbReference type="PANTHER" id="PTHR10142:SF0">
    <property type="entry name" value="DNA REPAIR PROTEIN COMPLEMENTING XP-A CELLS"/>
    <property type="match status" value="1"/>
</dbReference>
<evidence type="ECO:0000256" key="4">
    <source>
        <dbReference type="ARBA" id="ARBA00022763"/>
    </source>
</evidence>
<dbReference type="PANTHER" id="PTHR10142">
    <property type="entry name" value="DNA REPAIR PROTEIN COMPLEMENTING XP-A CELLS"/>
    <property type="match status" value="1"/>
</dbReference>
<gene>
    <name evidence="13" type="ORF">PPACK8108_LOCUS2518</name>
</gene>
<evidence type="ECO:0000256" key="8">
    <source>
        <dbReference type="ARBA" id="ARBA00023204"/>
    </source>
</evidence>
<dbReference type="InterPro" id="IPR022658">
    <property type="entry name" value="XPA_CS"/>
</dbReference>
<dbReference type="PROSITE" id="PS00753">
    <property type="entry name" value="XPA_2"/>
    <property type="match status" value="1"/>
</dbReference>
<evidence type="ECO:0000256" key="9">
    <source>
        <dbReference type="ARBA" id="ARBA00023242"/>
    </source>
</evidence>
<dbReference type="AlphaFoldDB" id="A0AAV0AJM2"/>
<evidence type="ECO:0000313" key="14">
    <source>
        <dbReference type="Proteomes" id="UP001153365"/>
    </source>
</evidence>
<feature type="compositionally biased region" description="Basic and acidic residues" evidence="11">
    <location>
        <begin position="68"/>
        <end position="79"/>
    </location>
</feature>
<evidence type="ECO:0000313" key="13">
    <source>
        <dbReference type="EMBL" id="CAH7668049.1"/>
    </source>
</evidence>
<dbReference type="InterPro" id="IPR022656">
    <property type="entry name" value="XPA_C"/>
</dbReference>
<evidence type="ECO:0000256" key="2">
    <source>
        <dbReference type="ARBA" id="ARBA00005548"/>
    </source>
</evidence>
<reference evidence="13" key="1">
    <citation type="submission" date="2022-06" db="EMBL/GenBank/DDBJ databases">
        <authorList>
            <consortium name="SYNGENTA / RWTH Aachen University"/>
        </authorList>
    </citation>
    <scope>NUCLEOTIDE SEQUENCE</scope>
</reference>
<protein>
    <recommendedName>
        <fullName evidence="10">DNA repair protein RAD14</fullName>
    </recommendedName>
</protein>
<dbReference type="NCBIfam" id="TIGR00598">
    <property type="entry name" value="rad14"/>
    <property type="match status" value="1"/>
</dbReference>
<dbReference type="Proteomes" id="UP001153365">
    <property type="component" value="Unassembled WGS sequence"/>
</dbReference>
<evidence type="ECO:0000256" key="10">
    <source>
        <dbReference type="ARBA" id="ARBA00072989"/>
    </source>
</evidence>
<dbReference type="GO" id="GO:0003684">
    <property type="term" value="F:damaged DNA binding"/>
    <property type="evidence" value="ECO:0007669"/>
    <property type="project" value="InterPro"/>
</dbReference>
<dbReference type="FunFam" id="3.90.530.10:FF:000003">
    <property type="entry name" value="Dna repair rad14 protein"/>
    <property type="match status" value="1"/>
</dbReference>
<evidence type="ECO:0000256" key="1">
    <source>
        <dbReference type="ARBA" id="ARBA00004123"/>
    </source>
</evidence>
<comment type="caution">
    <text evidence="13">The sequence shown here is derived from an EMBL/GenBank/DDBJ whole genome shotgun (WGS) entry which is preliminary data.</text>
</comment>
<dbReference type="CDD" id="cd21077">
    <property type="entry name" value="DBD_Rad14"/>
    <property type="match status" value="1"/>
</dbReference>
<feature type="domain" description="XPA C-terminal" evidence="12">
    <location>
        <begin position="184"/>
        <end position="233"/>
    </location>
</feature>
<dbReference type="InterPro" id="IPR000465">
    <property type="entry name" value="XPA/RAD14"/>
</dbReference>
<sequence>MDLTKRLVINPNRLLAKARFREQDRSSSSSSSSYTKQQTRPDDSVEINQNGKRTQASSSSSSRATATTKHDGVPRKDSTRPLPNLIGKFVDYDLSTMKNTRGGFLLDNEEEDPKVLKQRQQILELKRQRLQQAQKYGKDPSFSMDPKQNPRCKICGSVELDFQIYQIFNVPVCFKCKNENPDRFSLLTKTECKEDYLLTDPELKDTEILPHLLKANPHRSTYSNMMLYLREQVEEYSFSDKKWGSEEALDREFRRREAEKKVKKNKKFEEKLKALRKNTRTNVWHRRVESDLHVHEFEEVDPNADDEEEEEDDDDDESGRRLSKRKKKSNEKKAKVADRSDKKVQRCKKCGLETEFETF</sequence>
<name>A0AAV0AJM2_PHAPC</name>
<keyword evidence="3" id="KW-0479">Metal-binding</keyword>
<feature type="compositionally biased region" description="Acidic residues" evidence="11">
    <location>
        <begin position="298"/>
        <end position="317"/>
    </location>
</feature>